<dbReference type="EMBL" id="JAGRRH010000024">
    <property type="protein sequence ID" value="KAG7343160.1"/>
    <property type="molecule type" value="Genomic_DNA"/>
</dbReference>
<gene>
    <name evidence="2" type="ORF">IV203_021105</name>
</gene>
<name>A0A9K3KGH4_9STRA</name>
<comment type="similarity">
    <text evidence="1">Belongs to the sulfatase family.</text>
</comment>
<protein>
    <recommendedName>
        <fullName evidence="4">N-sulphoglucosamine sulphohydrolase C-terminal domain-containing protein</fullName>
    </recommendedName>
</protein>
<evidence type="ECO:0000256" key="1">
    <source>
        <dbReference type="ARBA" id="ARBA00008779"/>
    </source>
</evidence>
<comment type="caution">
    <text evidence="2">The sequence shown here is derived from an EMBL/GenBank/DDBJ whole genome shotgun (WGS) entry which is preliminary data.</text>
</comment>
<reference evidence="2" key="1">
    <citation type="journal article" date="2021" name="Sci. Rep.">
        <title>Diploid genomic architecture of Nitzschia inconspicua, an elite biomass production diatom.</title>
        <authorList>
            <person name="Oliver A."/>
            <person name="Podell S."/>
            <person name="Pinowska A."/>
            <person name="Traller J.C."/>
            <person name="Smith S.R."/>
            <person name="McClure R."/>
            <person name="Beliaev A."/>
            <person name="Bohutskyi P."/>
            <person name="Hill E.A."/>
            <person name="Rabines A."/>
            <person name="Zheng H."/>
            <person name="Allen L.Z."/>
            <person name="Kuo A."/>
            <person name="Grigoriev I.V."/>
            <person name="Allen A.E."/>
            <person name="Hazlebeck D."/>
            <person name="Allen E.E."/>
        </authorList>
    </citation>
    <scope>NUCLEOTIDE SEQUENCE</scope>
    <source>
        <strain evidence="2">Hildebrandi</strain>
    </source>
</reference>
<reference evidence="2" key="2">
    <citation type="submission" date="2021-04" db="EMBL/GenBank/DDBJ databases">
        <authorList>
            <person name="Podell S."/>
        </authorList>
    </citation>
    <scope>NUCLEOTIDE SEQUENCE</scope>
    <source>
        <strain evidence="2">Hildebrandi</strain>
    </source>
</reference>
<accession>A0A9K3KGH4</accession>
<dbReference type="GO" id="GO:0008449">
    <property type="term" value="F:N-acetylglucosamine-6-sulfatase activity"/>
    <property type="evidence" value="ECO:0007669"/>
    <property type="project" value="TreeGrafter"/>
</dbReference>
<evidence type="ECO:0008006" key="4">
    <source>
        <dbReference type="Google" id="ProtNLM"/>
    </source>
</evidence>
<sequence>MSNCPPSPPEQYHGGDTFNNTYHCVRTLMPESMMQSAHPSLFPPSNHQENSVYRRFDDNESFVEYYDLNTDPWQLENAVYRLTPEEKGAMDDRLSELRQCRGESCRQAKVHKTKSVELPESMA</sequence>
<dbReference type="AlphaFoldDB" id="A0A9K3KGH4"/>
<dbReference type="GO" id="GO:0005539">
    <property type="term" value="F:glycosaminoglycan binding"/>
    <property type="evidence" value="ECO:0007669"/>
    <property type="project" value="TreeGrafter"/>
</dbReference>
<evidence type="ECO:0000313" key="3">
    <source>
        <dbReference type="Proteomes" id="UP000693970"/>
    </source>
</evidence>
<dbReference type="PANTHER" id="PTHR43108:SF8">
    <property type="entry name" value="SD21168P"/>
    <property type="match status" value="1"/>
</dbReference>
<organism evidence="2 3">
    <name type="scientific">Nitzschia inconspicua</name>
    <dbReference type="NCBI Taxonomy" id="303405"/>
    <lineage>
        <taxon>Eukaryota</taxon>
        <taxon>Sar</taxon>
        <taxon>Stramenopiles</taxon>
        <taxon>Ochrophyta</taxon>
        <taxon>Bacillariophyta</taxon>
        <taxon>Bacillariophyceae</taxon>
        <taxon>Bacillariophycidae</taxon>
        <taxon>Bacillariales</taxon>
        <taxon>Bacillariaceae</taxon>
        <taxon>Nitzschia</taxon>
    </lineage>
</organism>
<dbReference type="OrthoDB" id="39084at2759"/>
<keyword evidence="3" id="KW-1185">Reference proteome</keyword>
<dbReference type="PANTHER" id="PTHR43108">
    <property type="entry name" value="N-ACETYLGLUCOSAMINE-6-SULFATASE FAMILY MEMBER"/>
    <property type="match status" value="1"/>
</dbReference>
<proteinExistence type="inferred from homology"/>
<evidence type="ECO:0000313" key="2">
    <source>
        <dbReference type="EMBL" id="KAG7343160.1"/>
    </source>
</evidence>
<dbReference type="Proteomes" id="UP000693970">
    <property type="component" value="Unassembled WGS sequence"/>
</dbReference>